<reference evidence="1 2" key="2">
    <citation type="journal article" date="2022" name="Mol. Ecol. Resour.">
        <title>The genomes of chicory, endive, great burdock and yacon provide insights into Asteraceae paleo-polyploidization history and plant inulin production.</title>
        <authorList>
            <person name="Fan W."/>
            <person name="Wang S."/>
            <person name="Wang H."/>
            <person name="Wang A."/>
            <person name="Jiang F."/>
            <person name="Liu H."/>
            <person name="Zhao H."/>
            <person name="Xu D."/>
            <person name="Zhang Y."/>
        </authorList>
    </citation>
    <scope>NUCLEOTIDE SEQUENCE [LARGE SCALE GENOMIC DNA]</scope>
    <source>
        <strain evidence="2">cv. Punajuju</strain>
        <tissue evidence="1">Leaves</tissue>
    </source>
</reference>
<keyword evidence="2" id="KW-1185">Reference proteome</keyword>
<dbReference type="Proteomes" id="UP001055811">
    <property type="component" value="Linkage Group LG09"/>
</dbReference>
<proteinExistence type="predicted"/>
<evidence type="ECO:0000313" key="1">
    <source>
        <dbReference type="EMBL" id="KAI3689803.1"/>
    </source>
</evidence>
<evidence type="ECO:0000313" key="2">
    <source>
        <dbReference type="Proteomes" id="UP001055811"/>
    </source>
</evidence>
<dbReference type="EMBL" id="CM042017">
    <property type="protein sequence ID" value="KAI3689803.1"/>
    <property type="molecule type" value="Genomic_DNA"/>
</dbReference>
<reference evidence="2" key="1">
    <citation type="journal article" date="2022" name="Mol. Ecol. Resour.">
        <title>The genomes of chicory, endive, great burdock and yacon provide insights into Asteraceae palaeo-polyploidization history and plant inulin production.</title>
        <authorList>
            <person name="Fan W."/>
            <person name="Wang S."/>
            <person name="Wang H."/>
            <person name="Wang A."/>
            <person name="Jiang F."/>
            <person name="Liu H."/>
            <person name="Zhao H."/>
            <person name="Xu D."/>
            <person name="Zhang Y."/>
        </authorList>
    </citation>
    <scope>NUCLEOTIDE SEQUENCE [LARGE SCALE GENOMIC DNA]</scope>
    <source>
        <strain evidence="2">cv. Punajuju</strain>
    </source>
</reference>
<sequence>MPDSIRIARTKEIILTFLYDTKLVAAFGRPLLKIYHHIILRNYRNTTISNNETTEIQLCDVHKEETNHRTLVSQPRLNAAALELHYHKNMSIINGDQQCSCLSETSHIGNGI</sequence>
<protein>
    <submittedName>
        <fullName evidence="1">Uncharacterized protein</fullName>
    </submittedName>
</protein>
<accession>A0ACB8YWM9</accession>
<organism evidence="1 2">
    <name type="scientific">Cichorium intybus</name>
    <name type="common">Chicory</name>
    <dbReference type="NCBI Taxonomy" id="13427"/>
    <lineage>
        <taxon>Eukaryota</taxon>
        <taxon>Viridiplantae</taxon>
        <taxon>Streptophyta</taxon>
        <taxon>Embryophyta</taxon>
        <taxon>Tracheophyta</taxon>
        <taxon>Spermatophyta</taxon>
        <taxon>Magnoliopsida</taxon>
        <taxon>eudicotyledons</taxon>
        <taxon>Gunneridae</taxon>
        <taxon>Pentapetalae</taxon>
        <taxon>asterids</taxon>
        <taxon>campanulids</taxon>
        <taxon>Asterales</taxon>
        <taxon>Asteraceae</taxon>
        <taxon>Cichorioideae</taxon>
        <taxon>Cichorieae</taxon>
        <taxon>Cichoriinae</taxon>
        <taxon>Cichorium</taxon>
    </lineage>
</organism>
<comment type="caution">
    <text evidence="1">The sequence shown here is derived from an EMBL/GenBank/DDBJ whole genome shotgun (WGS) entry which is preliminary data.</text>
</comment>
<gene>
    <name evidence="1" type="ORF">L2E82_47772</name>
</gene>
<name>A0ACB8YWM9_CICIN</name>